<accession>A0ABV2MJK0</accession>
<sequence length="83" mass="9707">MYPQTVMLLLRARTVARRWYGHRFARRSRKPLATGRAHPLLRHVFIARIRSVLPTDAESIKETGRSMRKQPGPDFQQRLQAKA</sequence>
<reference evidence="2 3" key="1">
    <citation type="submission" date="2024-06" db="EMBL/GenBank/DDBJ databases">
        <title>Genomic Encyclopedia of Type Strains, Phase IV (KMG-IV): sequencing the most valuable type-strain genomes for metagenomic binning, comparative biology and taxonomic classification.</title>
        <authorList>
            <person name="Goeker M."/>
        </authorList>
    </citation>
    <scope>NUCLEOTIDE SEQUENCE [LARGE SCALE GENOMIC DNA]</scope>
    <source>
        <strain evidence="2 3">DSM 29288</strain>
    </source>
</reference>
<feature type="region of interest" description="Disordered" evidence="1">
    <location>
        <begin position="57"/>
        <end position="83"/>
    </location>
</feature>
<dbReference type="Proteomes" id="UP001549077">
    <property type="component" value="Unassembled WGS sequence"/>
</dbReference>
<evidence type="ECO:0000256" key="1">
    <source>
        <dbReference type="SAM" id="MobiDB-lite"/>
    </source>
</evidence>
<dbReference type="EMBL" id="JBEPMY010000012">
    <property type="protein sequence ID" value="MET3756620.1"/>
    <property type="molecule type" value="Genomic_DNA"/>
</dbReference>
<evidence type="ECO:0000313" key="2">
    <source>
        <dbReference type="EMBL" id="MET3756620.1"/>
    </source>
</evidence>
<protein>
    <submittedName>
        <fullName evidence="2">Uncharacterized protein</fullName>
    </submittedName>
</protein>
<name>A0ABV2MJK0_9HYPH</name>
<comment type="caution">
    <text evidence="2">The sequence shown here is derived from an EMBL/GenBank/DDBJ whole genome shotgun (WGS) entry which is preliminary data.</text>
</comment>
<organism evidence="2 3">
    <name type="scientific">Rhizobium binae</name>
    <dbReference type="NCBI Taxonomy" id="1138190"/>
    <lineage>
        <taxon>Bacteria</taxon>
        <taxon>Pseudomonadati</taxon>
        <taxon>Pseudomonadota</taxon>
        <taxon>Alphaproteobacteria</taxon>
        <taxon>Hyphomicrobiales</taxon>
        <taxon>Rhizobiaceae</taxon>
        <taxon>Rhizobium/Agrobacterium group</taxon>
        <taxon>Rhizobium</taxon>
    </lineage>
</organism>
<gene>
    <name evidence="2" type="ORF">ABID08_003998</name>
</gene>
<keyword evidence="3" id="KW-1185">Reference proteome</keyword>
<evidence type="ECO:0000313" key="3">
    <source>
        <dbReference type="Proteomes" id="UP001549077"/>
    </source>
</evidence>
<proteinExistence type="predicted"/>